<keyword evidence="1" id="KW-0472">Membrane</keyword>
<proteinExistence type="predicted"/>
<keyword evidence="1" id="KW-1133">Transmembrane helix</keyword>
<reference evidence="2" key="2">
    <citation type="journal article" date="2015" name="Data Brief">
        <title>Shoot transcriptome of the giant reed, Arundo donax.</title>
        <authorList>
            <person name="Barrero R.A."/>
            <person name="Guerrero F.D."/>
            <person name="Moolhuijzen P."/>
            <person name="Goolsby J.A."/>
            <person name="Tidwell J."/>
            <person name="Bellgard S.E."/>
            <person name="Bellgard M.I."/>
        </authorList>
    </citation>
    <scope>NUCLEOTIDE SEQUENCE</scope>
    <source>
        <tissue evidence="2">Shoot tissue taken approximately 20 cm above the soil surface</tissue>
    </source>
</reference>
<reference evidence="2" key="1">
    <citation type="submission" date="2014-09" db="EMBL/GenBank/DDBJ databases">
        <authorList>
            <person name="Magalhaes I.L.F."/>
            <person name="Oliveira U."/>
            <person name="Santos F.R."/>
            <person name="Vidigal T.H.D.A."/>
            <person name="Brescovit A.D."/>
            <person name="Santos A.J."/>
        </authorList>
    </citation>
    <scope>NUCLEOTIDE SEQUENCE</scope>
    <source>
        <tissue evidence="2">Shoot tissue taken approximately 20 cm above the soil surface</tissue>
    </source>
</reference>
<organism evidence="2">
    <name type="scientific">Arundo donax</name>
    <name type="common">Giant reed</name>
    <name type="synonym">Donax arundinaceus</name>
    <dbReference type="NCBI Taxonomy" id="35708"/>
    <lineage>
        <taxon>Eukaryota</taxon>
        <taxon>Viridiplantae</taxon>
        <taxon>Streptophyta</taxon>
        <taxon>Embryophyta</taxon>
        <taxon>Tracheophyta</taxon>
        <taxon>Spermatophyta</taxon>
        <taxon>Magnoliopsida</taxon>
        <taxon>Liliopsida</taxon>
        <taxon>Poales</taxon>
        <taxon>Poaceae</taxon>
        <taxon>PACMAD clade</taxon>
        <taxon>Arundinoideae</taxon>
        <taxon>Arundineae</taxon>
        <taxon>Arundo</taxon>
    </lineage>
</organism>
<evidence type="ECO:0000256" key="1">
    <source>
        <dbReference type="SAM" id="Phobius"/>
    </source>
</evidence>
<feature type="transmembrane region" description="Helical" evidence="1">
    <location>
        <begin position="47"/>
        <end position="65"/>
    </location>
</feature>
<dbReference type="AlphaFoldDB" id="A0A0A9C2A9"/>
<keyword evidence="1" id="KW-0812">Transmembrane</keyword>
<feature type="transmembrane region" description="Helical" evidence="1">
    <location>
        <begin position="77"/>
        <end position="97"/>
    </location>
</feature>
<accession>A0A0A9C2A9</accession>
<evidence type="ECO:0000313" key="2">
    <source>
        <dbReference type="EMBL" id="JAD65647.1"/>
    </source>
</evidence>
<sequence>MSLPNRGSICSNAIRFLNRDSVFSSIGKHGTSITPLLNLMSKSECRLCLFHCLFLIITPASWYCAARRQRTGSSPAWKQSSCFICSLFSICSCFWPIRKYLCPKFRRQ</sequence>
<protein>
    <submittedName>
        <fullName evidence="2">Uncharacterized protein</fullName>
    </submittedName>
</protein>
<name>A0A0A9C2A9_ARUDO</name>
<dbReference type="EMBL" id="GBRH01232248">
    <property type="protein sequence ID" value="JAD65647.1"/>
    <property type="molecule type" value="Transcribed_RNA"/>
</dbReference>